<feature type="transmembrane region" description="Helical" evidence="5">
    <location>
        <begin position="12"/>
        <end position="35"/>
    </location>
</feature>
<dbReference type="Proteomes" id="UP000265663">
    <property type="component" value="Unassembled WGS sequence"/>
</dbReference>
<evidence type="ECO:0000256" key="3">
    <source>
        <dbReference type="ARBA" id="ARBA00022989"/>
    </source>
</evidence>
<feature type="transmembrane region" description="Helical" evidence="5">
    <location>
        <begin position="368"/>
        <end position="388"/>
    </location>
</feature>
<dbReference type="OrthoDB" id="1077582at2759"/>
<evidence type="ECO:0000256" key="2">
    <source>
        <dbReference type="ARBA" id="ARBA00022692"/>
    </source>
</evidence>
<evidence type="ECO:0000259" key="6">
    <source>
        <dbReference type="Pfam" id="PF13813"/>
    </source>
</evidence>
<keyword evidence="2 5" id="KW-0812">Transmembrane</keyword>
<keyword evidence="8" id="KW-1185">Reference proteome</keyword>
<gene>
    <name evidence="7" type="ORF">GMOD_00001352</name>
</gene>
<dbReference type="AlphaFoldDB" id="A0A3M7LYZ6"/>
<protein>
    <submittedName>
        <fullName evidence="7">Toxin biosynthesis</fullName>
    </submittedName>
</protein>
<feature type="transmembrane region" description="Helical" evidence="5">
    <location>
        <begin position="341"/>
        <end position="362"/>
    </location>
</feature>
<dbReference type="EMBL" id="KE747810">
    <property type="protein sequence ID" value="RMZ67431.1"/>
    <property type="molecule type" value="Genomic_DNA"/>
</dbReference>
<feature type="domain" description="Wax synthase" evidence="6">
    <location>
        <begin position="291"/>
        <end position="374"/>
    </location>
</feature>
<dbReference type="InterPro" id="IPR032805">
    <property type="entry name" value="Wax_synthase_dom"/>
</dbReference>
<feature type="transmembrane region" description="Helical" evidence="5">
    <location>
        <begin position="418"/>
        <end position="436"/>
    </location>
</feature>
<sequence length="457" mass="53617">MPGKLSHSDWEWTWSIFPVSCFLSALTCATYFLAFPPTSPIYRKLSMCLIAVPVWYAFRYSDYVSYDYMVNDTFARTCLIWISHASYEICILEFKPALSCQVMNKGAEVKERIWQALKVLNDRNHAQMAQQTDYSLPLGDRSLPLGDHSLPLVSNFVDGEEKYVTTDKKNDELVGAPIRLLRGVPMTHGHGHGYTRWKFVGYHILKWFALQLFQVAYIHFETHWSPLARLGDPRNAPLSGMTMTFYQFYCDFEDTFDWCIGSVILYDSWHSLFAIFFVGTGLDESQEWSLALFGNISNAWSVRTYWSKHWHNFIYYSFNGHIKCVTRGWFGMKRGIISTRLVENTTVFFMSGLMHTAVRWQGFPEGDIWAITWFYTGQMIPIIIESIVAHQYRKLRRYVASKTQLKEDARWLSRMEYAVGYLWVFSWFMYCVSMYYDVRNKWTEAKFASRGWNLPPQ</sequence>
<organism evidence="7 8">
    <name type="scientific">Pyrenophora seminiperda CCB06</name>
    <dbReference type="NCBI Taxonomy" id="1302712"/>
    <lineage>
        <taxon>Eukaryota</taxon>
        <taxon>Fungi</taxon>
        <taxon>Dikarya</taxon>
        <taxon>Ascomycota</taxon>
        <taxon>Pezizomycotina</taxon>
        <taxon>Dothideomycetes</taxon>
        <taxon>Pleosporomycetidae</taxon>
        <taxon>Pleosporales</taxon>
        <taxon>Pleosporineae</taxon>
        <taxon>Pleosporaceae</taxon>
        <taxon>Pyrenophora</taxon>
    </lineage>
</organism>
<proteinExistence type="predicted"/>
<reference evidence="7 8" key="1">
    <citation type="journal article" date="2014" name="PLoS ONE">
        <title>De novo Genome Assembly of the Fungal Plant Pathogen Pyrenophora semeniperda.</title>
        <authorList>
            <person name="Soliai M.M."/>
            <person name="Meyer S.E."/>
            <person name="Udall J.A."/>
            <person name="Elzinga D.E."/>
            <person name="Hermansen R.A."/>
            <person name="Bodily P.M."/>
            <person name="Hart A.A."/>
            <person name="Coleman C.E."/>
        </authorList>
    </citation>
    <scope>NUCLEOTIDE SEQUENCE [LARGE SCALE GENOMIC DNA]</scope>
    <source>
        <strain evidence="7 8">CCB06</strain>
        <tissue evidence="7">Mycelium</tissue>
    </source>
</reference>
<evidence type="ECO:0000256" key="1">
    <source>
        <dbReference type="ARBA" id="ARBA00004141"/>
    </source>
</evidence>
<dbReference type="Pfam" id="PF13813">
    <property type="entry name" value="MBOAT_2"/>
    <property type="match status" value="1"/>
</dbReference>
<evidence type="ECO:0000313" key="7">
    <source>
        <dbReference type="EMBL" id="RMZ67431.1"/>
    </source>
</evidence>
<comment type="subcellular location">
    <subcellularLocation>
        <location evidence="1">Membrane</location>
        <topology evidence="1">Multi-pass membrane protein</topology>
    </subcellularLocation>
</comment>
<evidence type="ECO:0000256" key="5">
    <source>
        <dbReference type="SAM" id="Phobius"/>
    </source>
</evidence>
<evidence type="ECO:0000313" key="8">
    <source>
        <dbReference type="Proteomes" id="UP000265663"/>
    </source>
</evidence>
<dbReference type="GO" id="GO:0016020">
    <property type="term" value="C:membrane"/>
    <property type="evidence" value="ECO:0007669"/>
    <property type="project" value="UniProtKB-SubCell"/>
</dbReference>
<evidence type="ECO:0000256" key="4">
    <source>
        <dbReference type="ARBA" id="ARBA00023136"/>
    </source>
</evidence>
<name>A0A3M7LYZ6_9PLEO</name>
<accession>A0A3M7LYZ6</accession>
<keyword evidence="4 5" id="KW-0472">Membrane</keyword>
<keyword evidence="3 5" id="KW-1133">Transmembrane helix</keyword>